<feature type="compositionally biased region" description="Low complexity" evidence="1">
    <location>
        <begin position="98"/>
        <end position="117"/>
    </location>
</feature>
<dbReference type="Proteomes" id="UP001157017">
    <property type="component" value="Unassembled WGS sequence"/>
</dbReference>
<feature type="region of interest" description="Disordered" evidence="1">
    <location>
        <begin position="94"/>
        <end position="144"/>
    </location>
</feature>
<keyword evidence="4" id="KW-1185">Reference proteome</keyword>
<keyword evidence="2" id="KW-0732">Signal</keyword>
<name>A0ABQ6JHE2_9ACTN</name>
<feature type="signal peptide" evidence="2">
    <location>
        <begin position="1"/>
        <end position="24"/>
    </location>
</feature>
<evidence type="ECO:0000256" key="1">
    <source>
        <dbReference type="SAM" id="MobiDB-lite"/>
    </source>
</evidence>
<comment type="caution">
    <text evidence="3">The sequence shown here is derived from an EMBL/GenBank/DDBJ whole genome shotgun (WGS) entry which is preliminary data.</text>
</comment>
<feature type="chain" id="PRO_5046378638" evidence="2">
    <location>
        <begin position="25"/>
        <end position="144"/>
    </location>
</feature>
<dbReference type="EMBL" id="BSUZ01000001">
    <property type="protein sequence ID" value="GMA86539.1"/>
    <property type="molecule type" value="Genomic_DNA"/>
</dbReference>
<protein>
    <submittedName>
        <fullName evidence="3">Uncharacterized protein</fullName>
    </submittedName>
</protein>
<sequence length="144" mass="15041">MVRRVVAPVAAVLVFLVVSGSAAAVGSSRTQDVGAARAVRQVTSGATDVVLPQGFSRSFGYQPVVAAGPARTEPGARRRRLLVAARRHQVRLRHRLPATRPGVRPAAAGRPVGAPARPLGPPRDRPRVRRRACTAVAPATPAAT</sequence>
<accession>A0ABQ6JHE2</accession>
<feature type="compositionally biased region" description="Low complexity" evidence="1">
    <location>
        <begin position="133"/>
        <end position="144"/>
    </location>
</feature>
<proteinExistence type="predicted"/>
<gene>
    <name evidence="3" type="ORF">GCM10025868_17890</name>
</gene>
<organism evidence="3 4">
    <name type="scientific">Angustibacter aerolatus</name>
    <dbReference type="NCBI Taxonomy" id="1162965"/>
    <lineage>
        <taxon>Bacteria</taxon>
        <taxon>Bacillati</taxon>
        <taxon>Actinomycetota</taxon>
        <taxon>Actinomycetes</taxon>
        <taxon>Kineosporiales</taxon>
        <taxon>Kineosporiaceae</taxon>
    </lineage>
</organism>
<reference evidence="4" key="1">
    <citation type="journal article" date="2019" name="Int. J. Syst. Evol. Microbiol.">
        <title>The Global Catalogue of Microorganisms (GCM) 10K type strain sequencing project: providing services to taxonomists for standard genome sequencing and annotation.</title>
        <authorList>
            <consortium name="The Broad Institute Genomics Platform"/>
            <consortium name="The Broad Institute Genome Sequencing Center for Infectious Disease"/>
            <person name="Wu L."/>
            <person name="Ma J."/>
        </authorList>
    </citation>
    <scope>NUCLEOTIDE SEQUENCE [LARGE SCALE GENOMIC DNA]</scope>
    <source>
        <strain evidence="4">NBRC 108730</strain>
    </source>
</reference>
<evidence type="ECO:0000256" key="2">
    <source>
        <dbReference type="SAM" id="SignalP"/>
    </source>
</evidence>
<evidence type="ECO:0000313" key="3">
    <source>
        <dbReference type="EMBL" id="GMA86539.1"/>
    </source>
</evidence>
<evidence type="ECO:0000313" key="4">
    <source>
        <dbReference type="Proteomes" id="UP001157017"/>
    </source>
</evidence>